<dbReference type="Proteomes" id="UP000502611">
    <property type="component" value="Chromosome"/>
</dbReference>
<dbReference type="PANTHER" id="PTHR43133:SF63">
    <property type="entry name" value="RNA POLYMERASE SIGMA FACTOR FECI-RELATED"/>
    <property type="match status" value="1"/>
</dbReference>
<dbReference type="Pfam" id="PF08281">
    <property type="entry name" value="Sigma70_r4_2"/>
    <property type="match status" value="1"/>
</dbReference>
<sequence length="170" mass="19176">MSSNATALTRLLLAERPSLLRLAKRIVGSEPAAEDVAQSLWFRVQKVEDDPPILNKRAYLFRLTANLARDHRKNEARRLALHAEAHSTLWDEDNEPSLEDALVSVDALRRVADAAERLPEPTRRIFRMNRFEAIPQRAIADRLGISSTTVENHIKRALAILAAARDGRVE</sequence>
<keyword evidence="2" id="KW-0805">Transcription regulation</keyword>
<dbReference type="GO" id="GO:0006352">
    <property type="term" value="P:DNA-templated transcription initiation"/>
    <property type="evidence" value="ECO:0007669"/>
    <property type="project" value="InterPro"/>
</dbReference>
<protein>
    <submittedName>
        <fullName evidence="7">Sigma-70 family RNA polymerase sigma factor</fullName>
    </submittedName>
</protein>
<dbReference type="InterPro" id="IPR013324">
    <property type="entry name" value="RNA_pol_sigma_r3/r4-like"/>
</dbReference>
<dbReference type="Gene3D" id="1.10.10.10">
    <property type="entry name" value="Winged helix-like DNA-binding domain superfamily/Winged helix DNA-binding domain"/>
    <property type="match status" value="1"/>
</dbReference>
<dbReference type="Gene3D" id="1.10.1740.10">
    <property type="match status" value="1"/>
</dbReference>
<accession>A0A6M4G6H5</accession>
<dbReference type="NCBIfam" id="TIGR02937">
    <property type="entry name" value="sigma70-ECF"/>
    <property type="match status" value="1"/>
</dbReference>
<comment type="similarity">
    <text evidence="1">Belongs to the sigma-70 factor family. ECF subfamily.</text>
</comment>
<evidence type="ECO:0000313" key="8">
    <source>
        <dbReference type="Proteomes" id="UP000502611"/>
    </source>
</evidence>
<evidence type="ECO:0000313" key="7">
    <source>
        <dbReference type="EMBL" id="QJR01863.1"/>
    </source>
</evidence>
<evidence type="ECO:0000256" key="4">
    <source>
        <dbReference type="ARBA" id="ARBA00023163"/>
    </source>
</evidence>
<keyword evidence="3" id="KW-0731">Sigma factor</keyword>
<dbReference type="SUPFAM" id="SSF88659">
    <property type="entry name" value="Sigma3 and sigma4 domains of RNA polymerase sigma factors"/>
    <property type="match status" value="1"/>
</dbReference>
<gene>
    <name evidence="7" type="ORF">HH800_06395</name>
</gene>
<dbReference type="AlphaFoldDB" id="A0A6M4G6H5"/>
<feature type="domain" description="RNA polymerase sigma factor 70 region 4 type 2" evidence="6">
    <location>
        <begin position="109"/>
        <end position="159"/>
    </location>
</feature>
<evidence type="ECO:0000256" key="3">
    <source>
        <dbReference type="ARBA" id="ARBA00023082"/>
    </source>
</evidence>
<dbReference type="InterPro" id="IPR013249">
    <property type="entry name" value="RNA_pol_sigma70_r4_t2"/>
</dbReference>
<dbReference type="GO" id="GO:0016987">
    <property type="term" value="F:sigma factor activity"/>
    <property type="evidence" value="ECO:0007669"/>
    <property type="project" value="UniProtKB-KW"/>
</dbReference>
<organism evidence="7 8">
    <name type="scientific">Sphingobium yanoikuyae</name>
    <name type="common">Sphingomonas yanoikuyae</name>
    <dbReference type="NCBI Taxonomy" id="13690"/>
    <lineage>
        <taxon>Bacteria</taxon>
        <taxon>Pseudomonadati</taxon>
        <taxon>Pseudomonadota</taxon>
        <taxon>Alphaproteobacteria</taxon>
        <taxon>Sphingomonadales</taxon>
        <taxon>Sphingomonadaceae</taxon>
        <taxon>Sphingobium</taxon>
    </lineage>
</organism>
<reference evidence="7 8" key="1">
    <citation type="submission" date="2020-04" db="EMBL/GenBank/DDBJ databases">
        <title>The Whole Genome Analysis of High salt-tolerant Sphingobium yanoikuyae YC-XJ2 with Aryl organophosphorus flame retardants (aryl-OPFRs)-degrading capacity and characteristics of Related phosphotriesterase.</title>
        <authorList>
            <person name="Li X."/>
        </authorList>
    </citation>
    <scope>NUCLEOTIDE SEQUENCE [LARGE SCALE GENOMIC DNA]</scope>
    <source>
        <strain evidence="7 8">YC-XJ2</strain>
    </source>
</reference>
<evidence type="ECO:0000256" key="2">
    <source>
        <dbReference type="ARBA" id="ARBA00023015"/>
    </source>
</evidence>
<dbReference type="InterPro" id="IPR036388">
    <property type="entry name" value="WH-like_DNA-bd_sf"/>
</dbReference>
<dbReference type="GO" id="GO:0003677">
    <property type="term" value="F:DNA binding"/>
    <property type="evidence" value="ECO:0007669"/>
    <property type="project" value="InterPro"/>
</dbReference>
<dbReference type="InterPro" id="IPR013325">
    <property type="entry name" value="RNA_pol_sigma_r2"/>
</dbReference>
<name>A0A6M4G6H5_SPHYA</name>
<keyword evidence="4" id="KW-0804">Transcription</keyword>
<dbReference type="EMBL" id="CP053021">
    <property type="protein sequence ID" value="QJR01863.1"/>
    <property type="molecule type" value="Genomic_DNA"/>
</dbReference>
<dbReference type="InterPro" id="IPR007627">
    <property type="entry name" value="RNA_pol_sigma70_r2"/>
</dbReference>
<proteinExistence type="inferred from homology"/>
<feature type="domain" description="RNA polymerase sigma-70 region 2" evidence="5">
    <location>
        <begin position="14"/>
        <end position="77"/>
    </location>
</feature>
<dbReference type="InterPro" id="IPR014284">
    <property type="entry name" value="RNA_pol_sigma-70_dom"/>
</dbReference>
<dbReference type="RefSeq" id="WP_169860544.1">
    <property type="nucleotide sequence ID" value="NZ_CP053021.1"/>
</dbReference>
<dbReference type="PANTHER" id="PTHR43133">
    <property type="entry name" value="RNA POLYMERASE ECF-TYPE SIGMA FACTO"/>
    <property type="match status" value="1"/>
</dbReference>
<evidence type="ECO:0000256" key="1">
    <source>
        <dbReference type="ARBA" id="ARBA00010641"/>
    </source>
</evidence>
<dbReference type="SUPFAM" id="SSF88946">
    <property type="entry name" value="Sigma2 domain of RNA polymerase sigma factors"/>
    <property type="match status" value="1"/>
</dbReference>
<evidence type="ECO:0000259" key="6">
    <source>
        <dbReference type="Pfam" id="PF08281"/>
    </source>
</evidence>
<dbReference type="Pfam" id="PF04542">
    <property type="entry name" value="Sigma70_r2"/>
    <property type="match status" value="1"/>
</dbReference>
<evidence type="ECO:0000259" key="5">
    <source>
        <dbReference type="Pfam" id="PF04542"/>
    </source>
</evidence>
<dbReference type="InterPro" id="IPR039425">
    <property type="entry name" value="RNA_pol_sigma-70-like"/>
</dbReference>